<dbReference type="CDD" id="cd09008">
    <property type="entry name" value="MTAN"/>
    <property type="match status" value="1"/>
</dbReference>
<protein>
    <recommendedName>
        <fullName evidence="2">adenosylhomocysteine nucleosidase</fullName>
        <ecNumber evidence="2">3.2.2.9</ecNumber>
    </recommendedName>
</protein>
<dbReference type="SUPFAM" id="SSF53167">
    <property type="entry name" value="Purine and uridine phosphorylases"/>
    <property type="match status" value="1"/>
</dbReference>
<dbReference type="InterPro" id="IPR010049">
    <property type="entry name" value="MTA_SAH_Nsdase"/>
</dbReference>
<dbReference type="Gene3D" id="3.40.50.1580">
    <property type="entry name" value="Nucleoside phosphorylase domain"/>
    <property type="match status" value="1"/>
</dbReference>
<dbReference type="InterPro" id="IPR000845">
    <property type="entry name" value="Nucleoside_phosphorylase_d"/>
</dbReference>
<dbReference type="NCBIfam" id="NF004079">
    <property type="entry name" value="PRK05584.1"/>
    <property type="match status" value="1"/>
</dbReference>
<comment type="caution">
    <text evidence="7">The sequence shown here is derived from an EMBL/GenBank/DDBJ whole genome shotgun (WGS) entry which is preliminary data.</text>
</comment>
<keyword evidence="4 7" id="KW-0378">Hydrolase</keyword>
<evidence type="ECO:0000256" key="2">
    <source>
        <dbReference type="ARBA" id="ARBA00011974"/>
    </source>
</evidence>
<dbReference type="NCBIfam" id="TIGR01704">
    <property type="entry name" value="MTA_SAH-Nsdase"/>
    <property type="match status" value="1"/>
</dbReference>
<keyword evidence="7" id="KW-0326">Glycosidase</keyword>
<dbReference type="AlphaFoldDB" id="A0A645A8T3"/>
<sequence>MIGIIAAMAEEVQAVLDHMTELRTIDLHSFHFIQGNLNGREIIITESGVGKVQAAIATTVLLTNFSIEGIINVGIAGSLKKELTVGHVVIADKVAQWDFDLSAFGIVKGFSTERYTIQADLMKVEKLHLLMHDDQFSHIGPMVTGDQFVYNEEQLRIIKASYPEALCVDMEAGSIAQVSRFYHIPFLIVRSISDVTTEDGNETVFEEVIRHACAVAAQYCSQAVGIFD</sequence>
<dbReference type="GO" id="GO:0009164">
    <property type="term" value="P:nucleoside catabolic process"/>
    <property type="evidence" value="ECO:0007669"/>
    <property type="project" value="InterPro"/>
</dbReference>
<dbReference type="InterPro" id="IPR035994">
    <property type="entry name" value="Nucleoside_phosphorylase_sf"/>
</dbReference>
<organism evidence="7">
    <name type="scientific">bioreactor metagenome</name>
    <dbReference type="NCBI Taxonomy" id="1076179"/>
    <lineage>
        <taxon>unclassified sequences</taxon>
        <taxon>metagenomes</taxon>
        <taxon>ecological metagenomes</taxon>
    </lineage>
</organism>
<evidence type="ECO:0000256" key="5">
    <source>
        <dbReference type="ARBA" id="ARBA00023167"/>
    </source>
</evidence>
<dbReference type="EC" id="3.2.2.9" evidence="2"/>
<dbReference type="UniPathway" id="UPA00904">
    <property type="reaction ID" value="UER00871"/>
</dbReference>
<name>A0A645A8T3_9ZZZZ</name>
<reference evidence="7" key="1">
    <citation type="submission" date="2019-08" db="EMBL/GenBank/DDBJ databases">
        <authorList>
            <person name="Kucharzyk K."/>
            <person name="Murdoch R.W."/>
            <person name="Higgins S."/>
            <person name="Loffler F."/>
        </authorList>
    </citation>
    <scope>NUCLEOTIDE SEQUENCE</scope>
</reference>
<keyword evidence="3" id="KW-0028">Amino-acid biosynthesis</keyword>
<evidence type="ECO:0000256" key="4">
    <source>
        <dbReference type="ARBA" id="ARBA00022801"/>
    </source>
</evidence>
<evidence type="ECO:0000256" key="1">
    <source>
        <dbReference type="ARBA" id="ARBA00004945"/>
    </source>
</evidence>
<dbReference type="GO" id="GO:0008782">
    <property type="term" value="F:adenosylhomocysteine nucleosidase activity"/>
    <property type="evidence" value="ECO:0007669"/>
    <property type="project" value="UniProtKB-EC"/>
</dbReference>
<dbReference type="Pfam" id="PF01048">
    <property type="entry name" value="PNP_UDP_1"/>
    <property type="match status" value="1"/>
</dbReference>
<feature type="domain" description="Nucleoside phosphorylase" evidence="6">
    <location>
        <begin position="2"/>
        <end position="221"/>
    </location>
</feature>
<comment type="pathway">
    <text evidence="1">Amino-acid biosynthesis; L-methionine biosynthesis via salvage pathway; S-methyl-5-thio-alpha-D-ribose 1-phosphate from S-methyl-5'-thioadenosine (hydrolase route): step 1/2.</text>
</comment>
<dbReference type="GO" id="GO:0019509">
    <property type="term" value="P:L-methionine salvage from methylthioadenosine"/>
    <property type="evidence" value="ECO:0007669"/>
    <property type="project" value="UniProtKB-UniPathway"/>
</dbReference>
<accession>A0A645A8T3</accession>
<evidence type="ECO:0000313" key="7">
    <source>
        <dbReference type="EMBL" id="MPM49589.1"/>
    </source>
</evidence>
<keyword evidence="5" id="KW-0486">Methionine biosynthesis</keyword>
<dbReference type="PANTHER" id="PTHR46832">
    <property type="entry name" value="5'-METHYLTHIOADENOSINE/S-ADENOSYLHOMOCYSTEINE NUCLEOSIDASE"/>
    <property type="match status" value="1"/>
</dbReference>
<dbReference type="EMBL" id="VSSQ01012589">
    <property type="protein sequence ID" value="MPM49589.1"/>
    <property type="molecule type" value="Genomic_DNA"/>
</dbReference>
<dbReference type="GO" id="GO:0019284">
    <property type="term" value="P:L-methionine salvage from S-adenosylmethionine"/>
    <property type="evidence" value="ECO:0007669"/>
    <property type="project" value="TreeGrafter"/>
</dbReference>
<evidence type="ECO:0000256" key="3">
    <source>
        <dbReference type="ARBA" id="ARBA00022605"/>
    </source>
</evidence>
<evidence type="ECO:0000259" key="6">
    <source>
        <dbReference type="Pfam" id="PF01048"/>
    </source>
</evidence>
<dbReference type="GO" id="GO:0005829">
    <property type="term" value="C:cytosol"/>
    <property type="evidence" value="ECO:0007669"/>
    <property type="project" value="TreeGrafter"/>
</dbReference>
<gene>
    <name evidence="7" type="primary">mtnN_11</name>
    <name evidence="7" type="ORF">SDC9_96319</name>
</gene>
<proteinExistence type="predicted"/>
<dbReference type="GO" id="GO:0008930">
    <property type="term" value="F:methylthioadenosine nucleosidase activity"/>
    <property type="evidence" value="ECO:0007669"/>
    <property type="project" value="InterPro"/>
</dbReference>
<dbReference type="PANTHER" id="PTHR46832:SF1">
    <property type="entry name" value="5'-METHYLTHIOADENOSINE_S-ADENOSYLHOMOCYSTEINE NUCLEOSIDASE"/>
    <property type="match status" value="1"/>
</dbReference>